<dbReference type="AlphaFoldDB" id="A0A9D3LXZ6"/>
<feature type="compositionally biased region" description="Low complexity" evidence="1">
    <location>
        <begin position="60"/>
        <end position="70"/>
    </location>
</feature>
<comment type="caution">
    <text evidence="2">The sequence shown here is derived from an EMBL/GenBank/DDBJ whole genome shotgun (WGS) entry which is preliminary data.</text>
</comment>
<organism evidence="2 3">
    <name type="scientific">Anguilla anguilla</name>
    <name type="common">European freshwater eel</name>
    <name type="synonym">Muraena anguilla</name>
    <dbReference type="NCBI Taxonomy" id="7936"/>
    <lineage>
        <taxon>Eukaryota</taxon>
        <taxon>Metazoa</taxon>
        <taxon>Chordata</taxon>
        <taxon>Craniata</taxon>
        <taxon>Vertebrata</taxon>
        <taxon>Euteleostomi</taxon>
        <taxon>Actinopterygii</taxon>
        <taxon>Neopterygii</taxon>
        <taxon>Teleostei</taxon>
        <taxon>Anguilliformes</taxon>
        <taxon>Anguillidae</taxon>
        <taxon>Anguilla</taxon>
    </lineage>
</organism>
<evidence type="ECO:0000313" key="3">
    <source>
        <dbReference type="Proteomes" id="UP001044222"/>
    </source>
</evidence>
<reference evidence="2" key="1">
    <citation type="submission" date="2021-01" db="EMBL/GenBank/DDBJ databases">
        <title>A chromosome-scale assembly of European eel, Anguilla anguilla.</title>
        <authorList>
            <person name="Henkel C."/>
            <person name="Jong-Raadsen S.A."/>
            <person name="Dufour S."/>
            <person name="Weltzien F.-A."/>
            <person name="Palstra A.P."/>
            <person name="Pelster B."/>
            <person name="Spaink H.P."/>
            <person name="Van Den Thillart G.E."/>
            <person name="Jansen H."/>
            <person name="Zahm M."/>
            <person name="Klopp C."/>
            <person name="Cedric C."/>
            <person name="Louis A."/>
            <person name="Berthelot C."/>
            <person name="Parey E."/>
            <person name="Roest Crollius H."/>
            <person name="Montfort J."/>
            <person name="Robinson-Rechavi M."/>
            <person name="Bucao C."/>
            <person name="Bouchez O."/>
            <person name="Gislard M."/>
            <person name="Lluch J."/>
            <person name="Milhes M."/>
            <person name="Lampietro C."/>
            <person name="Lopez Roques C."/>
            <person name="Donnadieu C."/>
            <person name="Braasch I."/>
            <person name="Desvignes T."/>
            <person name="Postlethwait J."/>
            <person name="Bobe J."/>
            <person name="Guiguen Y."/>
            <person name="Dirks R."/>
        </authorList>
    </citation>
    <scope>NUCLEOTIDE SEQUENCE</scope>
    <source>
        <strain evidence="2">Tag_6206</strain>
        <tissue evidence="2">Liver</tissue>
    </source>
</reference>
<name>A0A9D3LXZ6_ANGAN</name>
<feature type="non-terminal residue" evidence="2">
    <location>
        <position position="1"/>
    </location>
</feature>
<proteinExistence type="predicted"/>
<gene>
    <name evidence="2" type="ORF">ANANG_G00217950</name>
</gene>
<feature type="region of interest" description="Disordered" evidence="1">
    <location>
        <begin position="35"/>
        <end position="139"/>
    </location>
</feature>
<accession>A0A9D3LXZ6</accession>
<feature type="compositionally biased region" description="Basic and acidic residues" evidence="1">
    <location>
        <begin position="121"/>
        <end position="139"/>
    </location>
</feature>
<evidence type="ECO:0000256" key="1">
    <source>
        <dbReference type="SAM" id="MobiDB-lite"/>
    </source>
</evidence>
<evidence type="ECO:0000313" key="2">
    <source>
        <dbReference type="EMBL" id="KAG5837894.1"/>
    </source>
</evidence>
<dbReference type="Proteomes" id="UP001044222">
    <property type="component" value="Chromosome 12"/>
</dbReference>
<keyword evidence="3" id="KW-1185">Reference proteome</keyword>
<sequence length="139" mass="15440">MTVKIFHFFVPEQTTDASLPWLQLWFPKPRLAQSVRCRSVPAQDTSSSQIGPAPGPKMAPPGAMRARPQPSSRHTTPALARPQPWSHTVPHVPLWCTSTRPAHWLPPPTKRTEVRPAGGERGGEKEGEEREEGERGRGE</sequence>
<dbReference type="EMBL" id="JAFIRN010000012">
    <property type="protein sequence ID" value="KAG5837894.1"/>
    <property type="molecule type" value="Genomic_DNA"/>
</dbReference>
<protein>
    <submittedName>
        <fullName evidence="2">Uncharacterized protein</fullName>
    </submittedName>
</protein>